<dbReference type="AlphaFoldDB" id="A0A653CSU9"/>
<dbReference type="EMBL" id="CAACVG010008776">
    <property type="protein sequence ID" value="VEN51020.1"/>
    <property type="molecule type" value="Genomic_DNA"/>
</dbReference>
<sequence>MFAFSLFYNITRESLKLVQNVDVGGFLEDMEQYLHYIGGGAGALALTGVAAASAYYLTSRPTPERPLFPLDAQCIFEQEGPDVIRVSRFFKEAKEGKFISYIYPDAKTLYETFRRGSKVSTLPMAELQRGPASCPQFRQRPCGNRIAPWFNHHAGHLRSELPRMDPIRTSGVLLQHAEINTVVCEDDAKCNMLLEKSPRCLKKMIVIKDIRPATRQRAKNRGVEVLKFTDVEVLGAKSNHPEVRYNGEPQGRDADPREHSGLHECRRTAIRGSHAQKYRHHDLLPSSGTYAGTVLMQCIW</sequence>
<reference evidence="2 3" key="1">
    <citation type="submission" date="2019-01" db="EMBL/GenBank/DDBJ databases">
        <authorList>
            <person name="Sayadi A."/>
        </authorList>
    </citation>
    <scope>NUCLEOTIDE SEQUENCE [LARGE SCALE GENOMIC DNA]</scope>
</reference>
<dbReference type="Proteomes" id="UP000410492">
    <property type="component" value="Unassembled WGS sequence"/>
</dbReference>
<dbReference type="OrthoDB" id="1700726at2759"/>
<organism evidence="2 3">
    <name type="scientific">Callosobruchus maculatus</name>
    <name type="common">Southern cowpea weevil</name>
    <name type="synonym">Pulse bruchid</name>
    <dbReference type="NCBI Taxonomy" id="64391"/>
    <lineage>
        <taxon>Eukaryota</taxon>
        <taxon>Metazoa</taxon>
        <taxon>Ecdysozoa</taxon>
        <taxon>Arthropoda</taxon>
        <taxon>Hexapoda</taxon>
        <taxon>Insecta</taxon>
        <taxon>Pterygota</taxon>
        <taxon>Neoptera</taxon>
        <taxon>Endopterygota</taxon>
        <taxon>Coleoptera</taxon>
        <taxon>Polyphaga</taxon>
        <taxon>Cucujiformia</taxon>
        <taxon>Chrysomeloidea</taxon>
        <taxon>Chrysomelidae</taxon>
        <taxon>Bruchinae</taxon>
        <taxon>Bruchini</taxon>
        <taxon>Callosobruchus</taxon>
    </lineage>
</organism>
<name>A0A653CSU9_CALMS</name>
<proteinExistence type="predicted"/>
<evidence type="ECO:0000313" key="3">
    <source>
        <dbReference type="Proteomes" id="UP000410492"/>
    </source>
</evidence>
<accession>A0A653CSU9</accession>
<evidence type="ECO:0000256" key="1">
    <source>
        <dbReference type="SAM" id="MobiDB-lite"/>
    </source>
</evidence>
<evidence type="ECO:0000313" key="2">
    <source>
        <dbReference type="EMBL" id="VEN51020.1"/>
    </source>
</evidence>
<feature type="region of interest" description="Disordered" evidence="1">
    <location>
        <begin position="241"/>
        <end position="260"/>
    </location>
</feature>
<keyword evidence="3" id="KW-1185">Reference proteome</keyword>
<gene>
    <name evidence="2" type="ORF">CALMAC_LOCUS11601</name>
</gene>
<protein>
    <submittedName>
        <fullName evidence="2">Uncharacterized protein</fullName>
    </submittedName>
</protein>